<dbReference type="Pfam" id="PF06738">
    <property type="entry name" value="ThrE"/>
    <property type="match status" value="1"/>
</dbReference>
<evidence type="ECO:0000256" key="7">
    <source>
        <dbReference type="SAM" id="Phobius"/>
    </source>
</evidence>
<evidence type="ECO:0000256" key="4">
    <source>
        <dbReference type="ARBA" id="ARBA00022989"/>
    </source>
</evidence>
<keyword evidence="4 7" id="KW-1133">Transmembrane helix</keyword>
<feature type="transmembrane region" description="Helical" evidence="7">
    <location>
        <begin position="361"/>
        <end position="381"/>
    </location>
</feature>
<dbReference type="GO" id="GO:0015744">
    <property type="term" value="P:succinate transport"/>
    <property type="evidence" value="ECO:0007669"/>
    <property type="project" value="TreeGrafter"/>
</dbReference>
<feature type="transmembrane region" description="Helical" evidence="7">
    <location>
        <begin position="113"/>
        <end position="136"/>
    </location>
</feature>
<dbReference type="STRING" id="1396826.PHA8399_04234"/>
<feature type="domain" description="Threonine/serine exporter-like N-terminal" evidence="8">
    <location>
        <begin position="93"/>
        <end position="230"/>
    </location>
</feature>
<comment type="similarity">
    <text evidence="6">Belongs to the ThrE exporter (TC 2.A.79) family.</text>
</comment>
<keyword evidence="5 7" id="KW-0472">Membrane</keyword>
<dbReference type="GO" id="GO:0022857">
    <property type="term" value="F:transmembrane transporter activity"/>
    <property type="evidence" value="ECO:0007669"/>
    <property type="project" value="InterPro"/>
</dbReference>
<feature type="transmembrane region" description="Helical" evidence="7">
    <location>
        <begin position="248"/>
        <end position="267"/>
    </location>
</feature>
<reference evidence="9 10" key="1">
    <citation type="submission" date="2015-09" db="EMBL/GenBank/DDBJ databases">
        <authorList>
            <consortium name="Swine Surveillance"/>
        </authorList>
    </citation>
    <scope>NUCLEOTIDE SEQUENCE [LARGE SCALE GENOMIC DNA]</scope>
    <source>
        <strain evidence="9 10">CECT 8399</strain>
    </source>
</reference>
<name>A0A0P1HEF9_9RHOB</name>
<gene>
    <name evidence="9" type="ORF">PHA8399_04234</name>
</gene>
<dbReference type="RefSeq" id="WP_058288033.1">
    <property type="nucleotide sequence ID" value="NZ_CYSR01000040.1"/>
</dbReference>
<accession>A0A0P1HEF9</accession>
<dbReference type="Proteomes" id="UP000051326">
    <property type="component" value="Unassembled WGS sequence"/>
</dbReference>
<keyword evidence="3 7" id="KW-0812">Transmembrane</keyword>
<keyword evidence="2" id="KW-1003">Cell membrane</keyword>
<evidence type="ECO:0000256" key="6">
    <source>
        <dbReference type="ARBA" id="ARBA00034125"/>
    </source>
</evidence>
<protein>
    <recommendedName>
        <fullName evidence="8">Threonine/serine exporter-like N-terminal domain-containing protein</fullName>
    </recommendedName>
</protein>
<proteinExistence type="inferred from homology"/>
<organism evidence="9 10">
    <name type="scientific">Leisingera aquaemixtae</name>
    <dbReference type="NCBI Taxonomy" id="1396826"/>
    <lineage>
        <taxon>Bacteria</taxon>
        <taxon>Pseudomonadati</taxon>
        <taxon>Pseudomonadota</taxon>
        <taxon>Alphaproteobacteria</taxon>
        <taxon>Rhodobacterales</taxon>
        <taxon>Roseobacteraceae</taxon>
        <taxon>Leisingera</taxon>
    </lineage>
</organism>
<comment type="subcellular location">
    <subcellularLocation>
        <location evidence="1">Cell membrane</location>
        <topology evidence="1">Multi-pass membrane protein</topology>
    </subcellularLocation>
</comment>
<dbReference type="AlphaFoldDB" id="A0A0P1HEF9"/>
<dbReference type="GO" id="GO:0005886">
    <property type="term" value="C:plasma membrane"/>
    <property type="evidence" value="ECO:0007669"/>
    <property type="project" value="UniProtKB-SubCell"/>
</dbReference>
<evidence type="ECO:0000256" key="2">
    <source>
        <dbReference type="ARBA" id="ARBA00022475"/>
    </source>
</evidence>
<dbReference type="PANTHER" id="PTHR34390">
    <property type="entry name" value="UPF0442 PROTEIN YJJB-RELATED"/>
    <property type="match status" value="1"/>
</dbReference>
<feature type="transmembrane region" description="Helical" evidence="7">
    <location>
        <begin position="323"/>
        <end position="341"/>
    </location>
</feature>
<evidence type="ECO:0000256" key="3">
    <source>
        <dbReference type="ARBA" id="ARBA00022692"/>
    </source>
</evidence>
<dbReference type="InterPro" id="IPR010619">
    <property type="entry name" value="ThrE-like_N"/>
</dbReference>
<feature type="transmembrane region" description="Helical" evidence="7">
    <location>
        <begin position="148"/>
        <end position="168"/>
    </location>
</feature>
<dbReference type="InterPro" id="IPR050539">
    <property type="entry name" value="ThrE_Dicarb/AminoAcid_Exp"/>
</dbReference>
<evidence type="ECO:0000313" key="10">
    <source>
        <dbReference type="Proteomes" id="UP000051326"/>
    </source>
</evidence>
<dbReference type="EMBL" id="CYSR01000040">
    <property type="protein sequence ID" value="CUI02073.1"/>
    <property type="molecule type" value="Genomic_DNA"/>
</dbReference>
<evidence type="ECO:0000259" key="8">
    <source>
        <dbReference type="Pfam" id="PF06738"/>
    </source>
</evidence>
<evidence type="ECO:0000313" key="9">
    <source>
        <dbReference type="EMBL" id="CUI02073.1"/>
    </source>
</evidence>
<feature type="transmembrane region" description="Helical" evidence="7">
    <location>
        <begin position="174"/>
        <end position="195"/>
    </location>
</feature>
<evidence type="ECO:0000256" key="5">
    <source>
        <dbReference type="ARBA" id="ARBA00023136"/>
    </source>
</evidence>
<evidence type="ECO:0000256" key="1">
    <source>
        <dbReference type="ARBA" id="ARBA00004651"/>
    </source>
</evidence>
<feature type="transmembrane region" description="Helical" evidence="7">
    <location>
        <begin position="207"/>
        <end position="228"/>
    </location>
</feature>
<sequence length="390" mass="42092">MALLSQLRNIADTGETLHRSGCAPYKIEKYLQFYARKQGINVIVQATPTSISCQFPDEDNQFIIRRLEPAQINLSLLARTIIRINAVEDPGIEEPGRYPAWLIMVANIAIPPAFLTLIGSALTTIALSAVLGFLVWLCQLFCRGDRVILVEFLSALVAGLAVSLVSSMGVEVPVWGTCIAAIVLFVPGLSIANSLECLAFNDVISGSSLFAQSIFVLMKLFIGIYIGVSIGAELWGATPQVKNVNEVLWWMPYLALPALSFSIGVIFNARLVDIVRALPVTVLGMWGPLYLGFGSGWIVGTWVTAMCITLYGTWLAKTLNLTGAIYIVQGILILVPGSRVLMSATQSLFNETLMADASIGLSALLMFSAIVAGQVTALALYSQKNRNLAS</sequence>